<dbReference type="InterPro" id="IPR039421">
    <property type="entry name" value="Type_1_exporter"/>
</dbReference>
<feature type="non-terminal residue" evidence="2">
    <location>
        <position position="1"/>
    </location>
</feature>
<dbReference type="PANTHER" id="PTHR24221">
    <property type="entry name" value="ATP-BINDING CASSETTE SUB-FAMILY B"/>
    <property type="match status" value="1"/>
</dbReference>
<dbReference type="Proteomes" id="UP001642360">
    <property type="component" value="Unassembled WGS sequence"/>
</dbReference>
<name>A0ABC8S8M6_9AQUA</name>
<protein>
    <recommendedName>
        <fullName evidence="4">ABC transporter domain-containing protein</fullName>
    </recommendedName>
</protein>
<dbReference type="AlphaFoldDB" id="A0ABC8S8M6"/>
<evidence type="ECO:0008006" key="4">
    <source>
        <dbReference type="Google" id="ProtNLM"/>
    </source>
</evidence>
<sequence length="131" mass="14306">LCDEATSALDSTSEAEILRAFKSSANNRTSIFIAHRLTTAMHCDEVKGILDIEYVPLIELPISDGANRGKNLVPRIESVEKTCIIVLENGRVVQQGPHDVLLSKVAGRYAELWAQQNNAVDGVDGTIKMET</sequence>
<reference evidence="2 3" key="1">
    <citation type="submission" date="2024-02" db="EMBL/GenBank/DDBJ databases">
        <authorList>
            <person name="Vignale AGUSTIN F."/>
            <person name="Sosa J E."/>
            <person name="Modenutti C."/>
        </authorList>
    </citation>
    <scope>NUCLEOTIDE SEQUENCE [LARGE SCALE GENOMIC DNA]</scope>
</reference>
<evidence type="ECO:0000313" key="3">
    <source>
        <dbReference type="Proteomes" id="UP001642360"/>
    </source>
</evidence>
<dbReference type="Gene3D" id="3.40.50.300">
    <property type="entry name" value="P-loop containing nucleotide triphosphate hydrolases"/>
    <property type="match status" value="1"/>
</dbReference>
<evidence type="ECO:0000256" key="1">
    <source>
        <dbReference type="ARBA" id="ARBA00022448"/>
    </source>
</evidence>
<organism evidence="2 3">
    <name type="scientific">Ilex paraguariensis</name>
    <name type="common">yerba mate</name>
    <dbReference type="NCBI Taxonomy" id="185542"/>
    <lineage>
        <taxon>Eukaryota</taxon>
        <taxon>Viridiplantae</taxon>
        <taxon>Streptophyta</taxon>
        <taxon>Embryophyta</taxon>
        <taxon>Tracheophyta</taxon>
        <taxon>Spermatophyta</taxon>
        <taxon>Magnoliopsida</taxon>
        <taxon>eudicotyledons</taxon>
        <taxon>Gunneridae</taxon>
        <taxon>Pentapetalae</taxon>
        <taxon>asterids</taxon>
        <taxon>campanulids</taxon>
        <taxon>Aquifoliales</taxon>
        <taxon>Aquifoliaceae</taxon>
        <taxon>Ilex</taxon>
    </lineage>
</organism>
<dbReference type="SUPFAM" id="SSF52540">
    <property type="entry name" value="P-loop containing nucleoside triphosphate hydrolases"/>
    <property type="match status" value="1"/>
</dbReference>
<dbReference type="EMBL" id="CAUOFW020002226">
    <property type="protein sequence ID" value="CAK9152160.1"/>
    <property type="molecule type" value="Genomic_DNA"/>
</dbReference>
<dbReference type="InterPro" id="IPR027417">
    <property type="entry name" value="P-loop_NTPase"/>
</dbReference>
<accession>A0ABC8S8M6</accession>
<keyword evidence="3" id="KW-1185">Reference proteome</keyword>
<dbReference type="PANTHER" id="PTHR24221:SF402">
    <property type="entry name" value="IRON-SULFUR CLUSTERS TRANSPORTER ABCB7, MITOCHONDRIAL"/>
    <property type="match status" value="1"/>
</dbReference>
<evidence type="ECO:0000313" key="2">
    <source>
        <dbReference type="EMBL" id="CAK9152160.1"/>
    </source>
</evidence>
<comment type="caution">
    <text evidence="2">The sequence shown here is derived from an EMBL/GenBank/DDBJ whole genome shotgun (WGS) entry which is preliminary data.</text>
</comment>
<proteinExistence type="predicted"/>
<keyword evidence="1" id="KW-0813">Transport</keyword>
<gene>
    <name evidence="2" type="ORF">ILEXP_LOCUS20369</name>
</gene>